<evidence type="ECO:0000256" key="1">
    <source>
        <dbReference type="SAM" id="MobiDB-lite"/>
    </source>
</evidence>
<dbReference type="Proteomes" id="UP000000768">
    <property type="component" value="Chromosome 2"/>
</dbReference>
<dbReference type="InterPro" id="IPR036047">
    <property type="entry name" value="F-box-like_dom_sf"/>
</dbReference>
<feature type="region of interest" description="Disordered" evidence="1">
    <location>
        <begin position="127"/>
        <end position="166"/>
    </location>
</feature>
<proteinExistence type="predicted"/>
<reference evidence="3 4" key="1">
    <citation type="journal article" date="2009" name="Nature">
        <title>The Sorghum bicolor genome and the diversification of grasses.</title>
        <authorList>
            <person name="Paterson A.H."/>
            <person name="Bowers J.E."/>
            <person name="Bruggmann R."/>
            <person name="Dubchak I."/>
            <person name="Grimwood J."/>
            <person name="Gundlach H."/>
            <person name="Haberer G."/>
            <person name="Hellsten U."/>
            <person name="Mitros T."/>
            <person name="Poliakov A."/>
            <person name="Schmutz J."/>
            <person name="Spannagl M."/>
            <person name="Tang H."/>
            <person name="Wang X."/>
            <person name="Wicker T."/>
            <person name="Bharti A.K."/>
            <person name="Chapman J."/>
            <person name="Feltus F.A."/>
            <person name="Gowik U."/>
            <person name="Grigoriev I.V."/>
            <person name="Lyons E."/>
            <person name="Maher C.A."/>
            <person name="Martis M."/>
            <person name="Narechania A."/>
            <person name="Otillar R.P."/>
            <person name="Penning B.W."/>
            <person name="Salamov A.A."/>
            <person name="Wang Y."/>
            <person name="Zhang L."/>
            <person name="Carpita N.C."/>
            <person name="Freeling M."/>
            <person name="Gingle A.R."/>
            <person name="Hash C.T."/>
            <person name="Keller B."/>
            <person name="Klein P."/>
            <person name="Kresovich S."/>
            <person name="McCann M.C."/>
            <person name="Ming R."/>
            <person name="Peterson D.G."/>
            <person name="Mehboob-ur-Rahman"/>
            <person name="Ware D."/>
            <person name="Westhoff P."/>
            <person name="Mayer K.F."/>
            <person name="Messing J."/>
            <person name="Rokhsar D.S."/>
        </authorList>
    </citation>
    <scope>NUCLEOTIDE SEQUENCE [LARGE SCALE GENOMIC DNA]</scope>
    <source>
        <strain evidence="4">cv. BTx623</strain>
    </source>
</reference>
<feature type="compositionally biased region" description="Low complexity" evidence="1">
    <location>
        <begin position="129"/>
        <end position="142"/>
    </location>
</feature>
<dbReference type="InterPro" id="IPR001810">
    <property type="entry name" value="F-box_dom"/>
</dbReference>
<name>A0A1W0W5E2_SORBI</name>
<dbReference type="InterPro" id="IPR045283">
    <property type="entry name" value="AT3G44326-like"/>
</dbReference>
<gene>
    <name evidence="3" type="ORF">SORBI_3002G213701</name>
</gene>
<evidence type="ECO:0000259" key="2">
    <source>
        <dbReference type="PROSITE" id="PS50181"/>
    </source>
</evidence>
<dbReference type="EMBL" id="CM000761">
    <property type="protein sequence ID" value="OQU89561.1"/>
    <property type="molecule type" value="Genomic_DNA"/>
</dbReference>
<dbReference type="InParanoid" id="A0A1W0W5E2"/>
<reference evidence="4" key="2">
    <citation type="journal article" date="2018" name="Plant J.">
        <title>The Sorghum bicolor reference genome: improved assembly, gene annotations, a transcriptome atlas, and signatures of genome organization.</title>
        <authorList>
            <person name="McCormick R.F."/>
            <person name="Truong S.K."/>
            <person name="Sreedasyam A."/>
            <person name="Jenkins J."/>
            <person name="Shu S."/>
            <person name="Sims D."/>
            <person name="Kennedy M."/>
            <person name="Amirebrahimi M."/>
            <person name="Weers B.D."/>
            <person name="McKinley B."/>
            <person name="Mattison A."/>
            <person name="Morishige D.T."/>
            <person name="Grimwood J."/>
            <person name="Schmutz J."/>
            <person name="Mullet J.E."/>
        </authorList>
    </citation>
    <scope>NUCLEOTIDE SEQUENCE [LARGE SCALE GENOMIC DNA]</scope>
    <source>
        <strain evidence="4">cv. BTx623</strain>
    </source>
</reference>
<dbReference type="Gramene" id="OQU89561">
    <property type="protein sequence ID" value="OQU89561"/>
    <property type="gene ID" value="SORBI_3002G213701"/>
</dbReference>
<dbReference type="PROSITE" id="PS50181">
    <property type="entry name" value="FBOX"/>
    <property type="match status" value="1"/>
</dbReference>
<dbReference type="PANTHER" id="PTHR33736:SF26">
    <property type="entry name" value="F-BOX DOMAIN-CONTAINING PROTEIN"/>
    <property type="match status" value="1"/>
</dbReference>
<dbReference type="eggNOG" id="ENOG502QV6F">
    <property type="taxonomic scope" value="Eukaryota"/>
</dbReference>
<dbReference type="Gene3D" id="1.20.1280.50">
    <property type="match status" value="1"/>
</dbReference>
<evidence type="ECO:0000313" key="4">
    <source>
        <dbReference type="Proteomes" id="UP000000768"/>
    </source>
</evidence>
<dbReference type="PANTHER" id="PTHR33736">
    <property type="entry name" value="F-BOX PROTEIN-RELATED"/>
    <property type="match status" value="1"/>
</dbReference>
<dbReference type="STRING" id="4558.A0A1W0W5E2"/>
<protein>
    <recommendedName>
        <fullName evidence="2">F-box domain-containing protein</fullName>
    </recommendedName>
</protein>
<sequence length="247" mass="26380">MPGSIAPSAWTPPPVRLPPTLPPFPAPAATPHARARRTHPPPPLTINNDDDRCCPAFAGDDDGAESATSIEDLPTDVLSLVLRRLDGASMAALGCASAAFRDLAADPAAWRALCLALWPSLRDVPLAATTGGSSPTRSRSPPCRWKHCHSQQRPPAPPRSAKPAASRRCRRVSAVDLRHGGACVMSRAVETDASSAWFLGAPFRVDALTQEGFTLPSPAPIDPADLELSWVWVRPSHLVLALEIFFF</sequence>
<evidence type="ECO:0000313" key="3">
    <source>
        <dbReference type="EMBL" id="OQU89561.1"/>
    </source>
</evidence>
<feature type="domain" description="F-box" evidence="2">
    <location>
        <begin position="67"/>
        <end position="113"/>
    </location>
</feature>
<feature type="compositionally biased region" description="Pro residues" evidence="1">
    <location>
        <begin position="10"/>
        <end position="28"/>
    </location>
</feature>
<dbReference type="SUPFAM" id="SSF81383">
    <property type="entry name" value="F-box domain"/>
    <property type="match status" value="1"/>
</dbReference>
<organism evidence="3 4">
    <name type="scientific">Sorghum bicolor</name>
    <name type="common">Sorghum</name>
    <name type="synonym">Sorghum vulgare</name>
    <dbReference type="NCBI Taxonomy" id="4558"/>
    <lineage>
        <taxon>Eukaryota</taxon>
        <taxon>Viridiplantae</taxon>
        <taxon>Streptophyta</taxon>
        <taxon>Embryophyta</taxon>
        <taxon>Tracheophyta</taxon>
        <taxon>Spermatophyta</taxon>
        <taxon>Magnoliopsida</taxon>
        <taxon>Liliopsida</taxon>
        <taxon>Poales</taxon>
        <taxon>Poaceae</taxon>
        <taxon>PACMAD clade</taxon>
        <taxon>Panicoideae</taxon>
        <taxon>Andropogonodae</taxon>
        <taxon>Andropogoneae</taxon>
        <taxon>Sorghinae</taxon>
        <taxon>Sorghum</taxon>
    </lineage>
</organism>
<dbReference type="AlphaFoldDB" id="A0A1W0W5E2"/>
<keyword evidence="4" id="KW-1185">Reference proteome</keyword>
<accession>A0A1W0W5E2</accession>
<dbReference type="Pfam" id="PF12937">
    <property type="entry name" value="F-box-like"/>
    <property type="match status" value="1"/>
</dbReference>
<feature type="region of interest" description="Disordered" evidence="1">
    <location>
        <begin position="1"/>
        <end position="52"/>
    </location>
</feature>